<evidence type="ECO:0000256" key="4">
    <source>
        <dbReference type="SAM" id="MobiDB-lite"/>
    </source>
</evidence>
<evidence type="ECO:0000313" key="7">
    <source>
        <dbReference type="EMBL" id="CAF1613776.1"/>
    </source>
</evidence>
<proteinExistence type="predicted"/>
<keyword evidence="8" id="KW-1185">Reference proteome</keyword>
<comment type="caution">
    <text evidence="6">The sequence shown here is derived from an EMBL/GenBank/DDBJ whole genome shotgun (WGS) entry which is preliminary data.</text>
</comment>
<gene>
    <name evidence="6" type="ORF">BJG266_LOCUS37584</name>
    <name evidence="7" type="ORF">QVE165_LOCUS54476</name>
</gene>
<keyword evidence="1" id="KW-0645">Protease</keyword>
<feature type="domain" description="MIT" evidence="5">
    <location>
        <begin position="4"/>
        <end position="93"/>
    </location>
</feature>
<protein>
    <recommendedName>
        <fullName evidence="5">MIT domain-containing protein</fullName>
    </recommendedName>
</protein>
<dbReference type="OrthoDB" id="167576at2759"/>
<dbReference type="PANTHER" id="PTHR46143:SF1">
    <property type="entry name" value="CALPAIN-7"/>
    <property type="match status" value="1"/>
</dbReference>
<dbReference type="InterPro" id="IPR051297">
    <property type="entry name" value="PalB/RIM13"/>
</dbReference>
<dbReference type="EMBL" id="CAJNOM010001598">
    <property type="protein sequence ID" value="CAF1613776.1"/>
    <property type="molecule type" value="Genomic_DNA"/>
</dbReference>
<dbReference type="Proteomes" id="UP000663877">
    <property type="component" value="Unassembled WGS sequence"/>
</dbReference>
<dbReference type="InterPro" id="IPR007330">
    <property type="entry name" value="MIT_dom"/>
</dbReference>
<dbReference type="InterPro" id="IPR036181">
    <property type="entry name" value="MIT_dom_sf"/>
</dbReference>
<keyword evidence="2" id="KW-0378">Hydrolase</keyword>
<reference evidence="6" key="1">
    <citation type="submission" date="2021-02" db="EMBL/GenBank/DDBJ databases">
        <authorList>
            <person name="Nowell W R."/>
        </authorList>
    </citation>
    <scope>NUCLEOTIDE SEQUENCE</scope>
</reference>
<evidence type="ECO:0000256" key="2">
    <source>
        <dbReference type="ARBA" id="ARBA00022801"/>
    </source>
</evidence>
<dbReference type="Proteomes" id="UP000663832">
    <property type="component" value="Unassembled WGS sequence"/>
</dbReference>
<keyword evidence="3" id="KW-0788">Thiol protease</keyword>
<dbReference type="AlphaFoldDB" id="A0A815KT23"/>
<dbReference type="Gene3D" id="1.20.58.80">
    <property type="entry name" value="Phosphotransferase system, lactose/cellobiose-type IIA subunit"/>
    <property type="match status" value="2"/>
</dbReference>
<dbReference type="Pfam" id="PF04212">
    <property type="entry name" value="MIT"/>
    <property type="match status" value="1"/>
</dbReference>
<sequence length="279" mass="32146">MVDIAKLESDARKHASKAVDLDSKGKSEDAVFFYVEAAQALISVREQLVSDRQQSKSSSSSSSIELNDVARLIHDYIKRAEEIKESLKSKPTPSLHLKNTSEKGVERARYLLTQALDQDEQKKYETAFKFYQEAITLCLNEKKTNDNIKIKEQLEKIAYQALERAEELKRTELNVSSHIRLPSPPRDEIIQNEEQQPMDIDQTNIDIIDKRVKLSSHELDVLRRGSKINGRDYVPFFNIDLKERFAYQTPFTDSHGPLKLAPKQQSHFARWARPDEIMS</sequence>
<evidence type="ECO:0000313" key="6">
    <source>
        <dbReference type="EMBL" id="CAF1399746.1"/>
    </source>
</evidence>
<dbReference type="SUPFAM" id="SSF116846">
    <property type="entry name" value="MIT domain"/>
    <property type="match status" value="2"/>
</dbReference>
<feature type="region of interest" description="Disordered" evidence="4">
    <location>
        <begin position="1"/>
        <end position="20"/>
    </location>
</feature>
<dbReference type="GO" id="GO:0004197">
    <property type="term" value="F:cysteine-type endopeptidase activity"/>
    <property type="evidence" value="ECO:0007669"/>
    <property type="project" value="TreeGrafter"/>
</dbReference>
<name>A0A815KT23_9BILA</name>
<evidence type="ECO:0000313" key="8">
    <source>
        <dbReference type="Proteomes" id="UP000663832"/>
    </source>
</evidence>
<dbReference type="PANTHER" id="PTHR46143">
    <property type="entry name" value="CALPAIN-7"/>
    <property type="match status" value="1"/>
</dbReference>
<feature type="non-terminal residue" evidence="6">
    <location>
        <position position="279"/>
    </location>
</feature>
<evidence type="ECO:0000256" key="3">
    <source>
        <dbReference type="ARBA" id="ARBA00022807"/>
    </source>
</evidence>
<feature type="domain" description="MIT" evidence="5">
    <location>
        <begin position="101"/>
        <end position="179"/>
    </location>
</feature>
<dbReference type="EMBL" id="CAJNOI010001271">
    <property type="protein sequence ID" value="CAF1399746.1"/>
    <property type="molecule type" value="Genomic_DNA"/>
</dbReference>
<evidence type="ECO:0000313" key="9">
    <source>
        <dbReference type="Proteomes" id="UP000663877"/>
    </source>
</evidence>
<accession>A0A815KT23</accession>
<evidence type="ECO:0000259" key="5">
    <source>
        <dbReference type="SMART" id="SM00745"/>
    </source>
</evidence>
<organism evidence="6 9">
    <name type="scientific">Adineta steineri</name>
    <dbReference type="NCBI Taxonomy" id="433720"/>
    <lineage>
        <taxon>Eukaryota</taxon>
        <taxon>Metazoa</taxon>
        <taxon>Spiralia</taxon>
        <taxon>Gnathifera</taxon>
        <taxon>Rotifera</taxon>
        <taxon>Eurotatoria</taxon>
        <taxon>Bdelloidea</taxon>
        <taxon>Adinetida</taxon>
        <taxon>Adinetidae</taxon>
        <taxon>Adineta</taxon>
    </lineage>
</organism>
<dbReference type="SMART" id="SM00745">
    <property type="entry name" value="MIT"/>
    <property type="match status" value="2"/>
</dbReference>
<dbReference type="GO" id="GO:0006508">
    <property type="term" value="P:proteolysis"/>
    <property type="evidence" value="ECO:0007669"/>
    <property type="project" value="UniProtKB-KW"/>
</dbReference>
<evidence type="ECO:0000256" key="1">
    <source>
        <dbReference type="ARBA" id="ARBA00022670"/>
    </source>
</evidence>